<dbReference type="InterPro" id="IPR036169">
    <property type="entry name" value="DXPR_C_sf"/>
</dbReference>
<dbReference type="InterPro" id="IPR003821">
    <property type="entry name" value="DXP_reductoisomerase"/>
</dbReference>
<evidence type="ECO:0000256" key="1">
    <source>
        <dbReference type="ARBA" id="ARBA00005094"/>
    </source>
</evidence>
<feature type="binding site" evidence="9">
    <location>
        <position position="215"/>
    </location>
    <ligand>
        <name>1-deoxy-D-xylulose 5-phosphate</name>
        <dbReference type="ChEBI" id="CHEBI:57792"/>
    </ligand>
</feature>
<feature type="binding site" evidence="9">
    <location>
        <position position="19"/>
    </location>
    <ligand>
        <name>NADPH</name>
        <dbReference type="ChEBI" id="CHEBI:57783"/>
    </ligand>
</feature>
<feature type="domain" description="DXP reductoisomerase C-terminal" evidence="12">
    <location>
        <begin position="264"/>
        <end position="387"/>
    </location>
</feature>
<keyword evidence="14" id="KW-1185">Reference proteome</keyword>
<feature type="binding site" evidence="9">
    <location>
        <position position="154"/>
    </location>
    <ligand>
        <name>1-deoxy-D-xylulose 5-phosphate</name>
        <dbReference type="ChEBI" id="CHEBI:57792"/>
    </ligand>
</feature>
<dbReference type="Gene3D" id="1.10.1740.10">
    <property type="match status" value="1"/>
</dbReference>
<feature type="binding site" evidence="9">
    <location>
        <position position="153"/>
    </location>
    <ligand>
        <name>Mn(2+)</name>
        <dbReference type="ChEBI" id="CHEBI:29035"/>
    </ligand>
</feature>
<dbReference type="Proteomes" id="UP001057520">
    <property type="component" value="Chromosome"/>
</dbReference>
<dbReference type="Pfam" id="PF08436">
    <property type="entry name" value="DXP_redisom_C"/>
    <property type="match status" value="1"/>
</dbReference>
<evidence type="ECO:0000313" key="13">
    <source>
        <dbReference type="EMBL" id="USQ93755.1"/>
    </source>
</evidence>
<feature type="binding site" evidence="9">
    <location>
        <position position="128"/>
    </location>
    <ligand>
        <name>1-deoxy-D-xylulose 5-phosphate</name>
        <dbReference type="ChEBI" id="CHEBI:57792"/>
    </ligand>
</feature>
<dbReference type="HAMAP" id="MF_00183">
    <property type="entry name" value="DXP_reductoisom"/>
    <property type="match status" value="1"/>
</dbReference>
<comment type="cofactor">
    <cofactor evidence="9">
        <name>Mg(2+)</name>
        <dbReference type="ChEBI" id="CHEBI:18420"/>
    </cofactor>
    <cofactor evidence="9">
        <name>Mn(2+)</name>
        <dbReference type="ChEBI" id="CHEBI:29035"/>
    </cofactor>
</comment>
<evidence type="ECO:0000313" key="14">
    <source>
        <dbReference type="Proteomes" id="UP001057520"/>
    </source>
</evidence>
<name>A0ABY4ZM48_9CAUL</name>
<feature type="binding site" evidence="9">
    <location>
        <position position="220"/>
    </location>
    <ligand>
        <name>1-deoxy-D-xylulose 5-phosphate</name>
        <dbReference type="ChEBI" id="CHEBI:57792"/>
    </ligand>
</feature>
<evidence type="ECO:0000259" key="11">
    <source>
        <dbReference type="Pfam" id="PF08436"/>
    </source>
</evidence>
<dbReference type="InterPro" id="IPR013644">
    <property type="entry name" value="DXP_reductoisomerase_C"/>
</dbReference>
<sequence>MGALTLPRKVVVLGSTGSIGLSTLSLFEESGVPVEILALTAGRNVERLIQQAVRWRPQVAVIEDETKLARLKDGLAGTGVRAAAGATAVAEAAAMGADWVMSAIVGAAGLAPTVAAARTGAVIALANKESLVCAGPALLGIAKAAGGSVIPVDSEHSAIFQVLQPACADKVARLILTASGGPFRTWEKAAMAVATPEQAIAHPNWSMGAKISVDSATMMNKGLEMIEASYLFGTPEDRVDVVIHPQSVIHSLVEYADGSTLAQLGPPDMRSPIACAFAWPDRLPWPAPRLDLAAYGQLTFESPDLDRFPSIGIAREALRLAGAAPAAMNAANEVAVAAFLDRRIGFLDIAASVAGTLERMNSLGSLAAADNDDAVDNAMMIDASARRIAAEVVAQKHRRL</sequence>
<dbReference type="NCBIfam" id="TIGR00243">
    <property type="entry name" value="Dxr"/>
    <property type="match status" value="1"/>
</dbReference>
<feature type="domain" description="1-deoxy-D-xylulose 5-phosphate reductoisomerase N-terminal" evidence="10">
    <location>
        <begin position="10"/>
        <end position="135"/>
    </location>
</feature>
<evidence type="ECO:0000256" key="8">
    <source>
        <dbReference type="ARBA" id="ARBA00048543"/>
    </source>
</evidence>
<comment type="function">
    <text evidence="9">Catalyzes the NADPH-dependent rearrangement and reduction of 1-deoxy-D-xylulose-5-phosphate (DXP) to 2-C-methyl-D-erythritol 4-phosphate (MEP).</text>
</comment>
<dbReference type="InterPro" id="IPR026877">
    <property type="entry name" value="DXPR_C"/>
</dbReference>
<reference evidence="13 14" key="1">
    <citation type="submission" date="2022-04" db="EMBL/GenBank/DDBJ databases">
        <title>Genome sequence of soybean root-associated Caulobacter segnis RL271.</title>
        <authorList>
            <person name="Longley R."/>
            <person name="Bonito G."/>
            <person name="Trigodet F."/>
            <person name="Crosson S."/>
            <person name="Fiebig A."/>
        </authorList>
    </citation>
    <scope>NUCLEOTIDE SEQUENCE [LARGE SCALE GENOMIC DNA]</scope>
    <source>
        <strain evidence="13 14">RL271</strain>
    </source>
</reference>
<feature type="binding site" evidence="9">
    <location>
        <position position="224"/>
    </location>
    <ligand>
        <name>Mn(2+)</name>
        <dbReference type="ChEBI" id="CHEBI:29035"/>
    </ligand>
</feature>
<keyword evidence="3 9" id="KW-0479">Metal-binding</keyword>
<feature type="binding site" evidence="9">
    <location>
        <position position="202"/>
    </location>
    <ligand>
        <name>1-deoxy-D-xylulose 5-phosphate</name>
        <dbReference type="ChEBI" id="CHEBI:57792"/>
    </ligand>
</feature>
<keyword evidence="5 9" id="KW-0560">Oxidoreductase</keyword>
<evidence type="ECO:0000256" key="6">
    <source>
        <dbReference type="ARBA" id="ARBA00023211"/>
    </source>
</evidence>
<dbReference type="SUPFAM" id="SSF69055">
    <property type="entry name" value="1-deoxy-D-xylulose-5-phosphate reductoisomerase, C-terminal domain"/>
    <property type="match status" value="1"/>
</dbReference>
<evidence type="ECO:0000256" key="2">
    <source>
        <dbReference type="ARBA" id="ARBA00006825"/>
    </source>
</evidence>
<evidence type="ECO:0000256" key="9">
    <source>
        <dbReference type="HAMAP-Rule" id="MF_00183"/>
    </source>
</evidence>
<keyword evidence="4 9" id="KW-0521">NADP</keyword>
<evidence type="ECO:0000259" key="10">
    <source>
        <dbReference type="Pfam" id="PF02670"/>
    </source>
</evidence>
<feature type="binding site" evidence="9">
    <location>
        <position position="155"/>
    </location>
    <ligand>
        <name>Mn(2+)</name>
        <dbReference type="ChEBI" id="CHEBI:29035"/>
    </ligand>
</feature>
<dbReference type="InterPro" id="IPR036291">
    <property type="entry name" value="NAD(P)-bd_dom_sf"/>
</dbReference>
<evidence type="ECO:0000256" key="7">
    <source>
        <dbReference type="ARBA" id="ARBA00023229"/>
    </source>
</evidence>
<evidence type="ECO:0000256" key="3">
    <source>
        <dbReference type="ARBA" id="ARBA00022723"/>
    </source>
</evidence>
<comment type="pathway">
    <text evidence="1 9">Isoprenoid biosynthesis; isopentenyl diphosphate biosynthesis via DXP pathway; isopentenyl diphosphate from 1-deoxy-D-xylulose 5-phosphate: step 1/6.</text>
</comment>
<feature type="binding site" evidence="9">
    <location>
        <position position="16"/>
    </location>
    <ligand>
        <name>NADPH</name>
        <dbReference type="ChEBI" id="CHEBI:57783"/>
    </ligand>
</feature>
<accession>A0ABY4ZM48</accession>
<dbReference type="EC" id="1.1.1.267" evidence="9"/>
<dbReference type="Pfam" id="PF13288">
    <property type="entry name" value="DXPR_C"/>
    <property type="match status" value="1"/>
</dbReference>
<evidence type="ECO:0000259" key="12">
    <source>
        <dbReference type="Pfam" id="PF13288"/>
    </source>
</evidence>
<dbReference type="SUPFAM" id="SSF55347">
    <property type="entry name" value="Glyceraldehyde-3-phosphate dehydrogenase-like, C-terminal domain"/>
    <property type="match status" value="1"/>
</dbReference>
<comment type="similarity">
    <text evidence="2 9">Belongs to the DXR family.</text>
</comment>
<protein>
    <recommendedName>
        <fullName evidence="9">1-deoxy-D-xylulose 5-phosphate reductoisomerase</fullName>
        <shortName evidence="9">DXP reductoisomerase</shortName>
        <ecNumber evidence="9">1.1.1.267</ecNumber>
    </recommendedName>
    <alternativeName>
        <fullName evidence="9">1-deoxyxylulose-5-phosphate reductoisomerase</fullName>
    </alternativeName>
    <alternativeName>
        <fullName evidence="9">2-C-methyl-D-erythritol 4-phosphate synthase</fullName>
    </alternativeName>
</protein>
<keyword evidence="9" id="KW-0460">Magnesium</keyword>
<comment type="catalytic activity">
    <reaction evidence="8">
        <text>2-C-methyl-D-erythritol 4-phosphate + NADP(+) = 1-deoxy-D-xylulose 5-phosphate + NADPH + H(+)</text>
        <dbReference type="Rhea" id="RHEA:13717"/>
        <dbReference type="ChEBI" id="CHEBI:15378"/>
        <dbReference type="ChEBI" id="CHEBI:57783"/>
        <dbReference type="ChEBI" id="CHEBI:57792"/>
        <dbReference type="ChEBI" id="CHEBI:58262"/>
        <dbReference type="ChEBI" id="CHEBI:58349"/>
        <dbReference type="EC" id="1.1.1.267"/>
    </reaction>
    <physiologicalReaction direction="right-to-left" evidence="8">
        <dbReference type="Rhea" id="RHEA:13719"/>
    </physiologicalReaction>
</comment>
<proteinExistence type="inferred from homology"/>
<feature type="binding site" evidence="9">
    <location>
        <position position="224"/>
    </location>
    <ligand>
        <name>1-deoxy-D-xylulose 5-phosphate</name>
        <dbReference type="ChEBI" id="CHEBI:57792"/>
    </ligand>
</feature>
<dbReference type="Gene3D" id="3.40.50.720">
    <property type="entry name" value="NAD(P)-binding Rossmann-like Domain"/>
    <property type="match status" value="1"/>
</dbReference>
<keyword evidence="7 9" id="KW-0414">Isoprene biosynthesis</keyword>
<dbReference type="PANTHER" id="PTHR30525:SF0">
    <property type="entry name" value="1-DEOXY-D-XYLULOSE 5-PHOSPHATE REDUCTOISOMERASE, CHLOROPLASTIC"/>
    <property type="match status" value="1"/>
</dbReference>
<dbReference type="EMBL" id="CP096040">
    <property type="protein sequence ID" value="USQ93755.1"/>
    <property type="molecule type" value="Genomic_DNA"/>
</dbReference>
<evidence type="ECO:0000256" key="4">
    <source>
        <dbReference type="ARBA" id="ARBA00022857"/>
    </source>
</evidence>
<dbReference type="SUPFAM" id="SSF51735">
    <property type="entry name" value="NAD(P)-binding Rossmann-fold domains"/>
    <property type="match status" value="1"/>
</dbReference>
<feature type="binding site" evidence="9">
    <location>
        <position position="44"/>
    </location>
    <ligand>
        <name>NADPH</name>
        <dbReference type="ChEBI" id="CHEBI:57783"/>
    </ligand>
</feature>
<feature type="binding site" evidence="9">
    <location>
        <position position="18"/>
    </location>
    <ligand>
        <name>NADPH</name>
        <dbReference type="ChEBI" id="CHEBI:57783"/>
    </ligand>
</feature>
<feature type="binding site" evidence="9">
    <location>
        <position position="155"/>
    </location>
    <ligand>
        <name>1-deoxy-D-xylulose 5-phosphate</name>
        <dbReference type="ChEBI" id="CHEBI:57792"/>
    </ligand>
</feature>
<feature type="binding site" evidence="9">
    <location>
        <position position="208"/>
    </location>
    <ligand>
        <name>NADPH</name>
        <dbReference type="ChEBI" id="CHEBI:57783"/>
    </ligand>
</feature>
<evidence type="ECO:0000256" key="5">
    <source>
        <dbReference type="ARBA" id="ARBA00023002"/>
    </source>
</evidence>
<dbReference type="Pfam" id="PF02670">
    <property type="entry name" value="DXP_reductoisom"/>
    <property type="match status" value="1"/>
</dbReference>
<gene>
    <name evidence="9 13" type="primary">dxr</name>
    <name evidence="13" type="ORF">MZV50_14065</name>
</gene>
<keyword evidence="6 9" id="KW-0464">Manganese</keyword>
<dbReference type="PIRSF" id="PIRSF006205">
    <property type="entry name" value="Dxp_reductismrs"/>
    <property type="match status" value="1"/>
</dbReference>
<dbReference type="PANTHER" id="PTHR30525">
    <property type="entry name" value="1-DEOXY-D-XYLULOSE 5-PHOSPHATE REDUCTOISOMERASE"/>
    <property type="match status" value="1"/>
</dbReference>
<feature type="binding site" evidence="9">
    <location>
        <position position="221"/>
    </location>
    <ligand>
        <name>1-deoxy-D-xylulose 5-phosphate</name>
        <dbReference type="ChEBI" id="CHEBI:57792"/>
    </ligand>
</feature>
<organism evidence="13 14">
    <name type="scientific">Caulobacter segnis</name>
    <dbReference type="NCBI Taxonomy" id="88688"/>
    <lineage>
        <taxon>Bacteria</taxon>
        <taxon>Pseudomonadati</taxon>
        <taxon>Pseudomonadota</taxon>
        <taxon>Alphaproteobacteria</taxon>
        <taxon>Caulobacterales</taxon>
        <taxon>Caulobacteraceae</taxon>
        <taxon>Caulobacter</taxon>
    </lineage>
</organism>
<feature type="binding site" evidence="9">
    <location>
        <position position="129"/>
    </location>
    <ligand>
        <name>NADPH</name>
        <dbReference type="ChEBI" id="CHEBI:57783"/>
    </ligand>
</feature>
<feature type="binding site" evidence="9">
    <location>
        <position position="17"/>
    </location>
    <ligand>
        <name>NADPH</name>
        <dbReference type="ChEBI" id="CHEBI:57783"/>
    </ligand>
</feature>
<feature type="binding site" evidence="9">
    <location>
        <position position="179"/>
    </location>
    <ligand>
        <name>1-deoxy-D-xylulose 5-phosphate</name>
        <dbReference type="ChEBI" id="CHEBI:57792"/>
    </ligand>
</feature>
<feature type="binding site" evidence="9">
    <location>
        <position position="127"/>
    </location>
    <ligand>
        <name>NADPH</name>
        <dbReference type="ChEBI" id="CHEBI:57783"/>
    </ligand>
</feature>
<dbReference type="InterPro" id="IPR013512">
    <property type="entry name" value="DXP_reductoisomerase_N"/>
</dbReference>
<feature type="domain" description="1-deoxy-D-xylulose 5-phosphate reductoisomerase C-terminal" evidence="11">
    <location>
        <begin position="149"/>
        <end position="232"/>
    </location>
</feature>
<feature type="binding site" evidence="9">
    <location>
        <position position="43"/>
    </location>
    <ligand>
        <name>NADPH</name>
        <dbReference type="ChEBI" id="CHEBI:57783"/>
    </ligand>
</feature>
<dbReference type="GO" id="GO:0030604">
    <property type="term" value="F:1-deoxy-D-xylulose-5-phosphate reductoisomerase activity"/>
    <property type="evidence" value="ECO:0007669"/>
    <property type="project" value="UniProtKB-EC"/>
</dbReference>
<feature type="binding site" evidence="9">
    <location>
        <position position="42"/>
    </location>
    <ligand>
        <name>NADPH</name>
        <dbReference type="ChEBI" id="CHEBI:57783"/>
    </ligand>
</feature>